<keyword evidence="2" id="KW-1185">Reference proteome</keyword>
<dbReference type="EMBL" id="JANBPU010000020">
    <property type="protein sequence ID" value="KAJ1919891.1"/>
    <property type="molecule type" value="Genomic_DNA"/>
</dbReference>
<sequence length="224" mass="25418">MIAWDKVDSKRVRTSDDELEATGQKKARLAVASSGEANVHKLPSIKLDQNRPYNSISGISEEIEDLVVGVFHEDDRIKDSFGESFNPKYFRRLKYSFGETFVLDYKYIHLMRSLFNRWHQNFPNKPPPISTDDACRLVKLISDVTVSVEAINLKSLISAESIKSNKTDKISEQQYLDGLASRVDNVLSNICLGAEAALFVLYIVSCDLFDKKVSFISFFLSLTY</sequence>
<reference evidence="1" key="1">
    <citation type="submission" date="2022-07" db="EMBL/GenBank/DDBJ databases">
        <title>Phylogenomic reconstructions and comparative analyses of Kickxellomycotina fungi.</title>
        <authorList>
            <person name="Reynolds N.K."/>
            <person name="Stajich J.E."/>
            <person name="Barry K."/>
            <person name="Grigoriev I.V."/>
            <person name="Crous P."/>
            <person name="Smith M.E."/>
        </authorList>
    </citation>
    <scope>NUCLEOTIDE SEQUENCE</scope>
    <source>
        <strain evidence="1">NBRC 100468</strain>
    </source>
</reference>
<proteinExistence type="predicted"/>
<dbReference type="Proteomes" id="UP001150538">
    <property type="component" value="Unassembled WGS sequence"/>
</dbReference>
<accession>A0A9W8A2Y1</accession>
<organism evidence="1 2">
    <name type="scientific">Mycoemilia scoparia</name>
    <dbReference type="NCBI Taxonomy" id="417184"/>
    <lineage>
        <taxon>Eukaryota</taxon>
        <taxon>Fungi</taxon>
        <taxon>Fungi incertae sedis</taxon>
        <taxon>Zoopagomycota</taxon>
        <taxon>Kickxellomycotina</taxon>
        <taxon>Kickxellomycetes</taxon>
        <taxon>Kickxellales</taxon>
        <taxon>Kickxellaceae</taxon>
        <taxon>Mycoemilia</taxon>
    </lineage>
</organism>
<dbReference type="OrthoDB" id="10617725at2759"/>
<name>A0A9W8A2Y1_9FUNG</name>
<dbReference type="AlphaFoldDB" id="A0A9W8A2Y1"/>
<comment type="caution">
    <text evidence="1">The sequence shown here is derived from an EMBL/GenBank/DDBJ whole genome shotgun (WGS) entry which is preliminary data.</text>
</comment>
<evidence type="ECO:0000313" key="2">
    <source>
        <dbReference type="Proteomes" id="UP001150538"/>
    </source>
</evidence>
<protein>
    <submittedName>
        <fullName evidence="1">Uncharacterized protein</fullName>
    </submittedName>
</protein>
<gene>
    <name evidence="1" type="ORF">H4219_001671</name>
</gene>
<evidence type="ECO:0000313" key="1">
    <source>
        <dbReference type="EMBL" id="KAJ1919891.1"/>
    </source>
</evidence>